<feature type="domain" description="Cysteine-rich CPCC" evidence="1">
    <location>
        <begin position="11"/>
        <end position="86"/>
    </location>
</feature>
<keyword evidence="3" id="KW-1185">Reference proteome</keyword>
<evidence type="ECO:0000313" key="2">
    <source>
        <dbReference type="EMBL" id="SDG03325.1"/>
    </source>
</evidence>
<gene>
    <name evidence="2" type="ORF">SAMN04488542_12410</name>
</gene>
<organism evidence="2 3">
    <name type="scientific">Fontibacillus panacisegetis</name>
    <dbReference type="NCBI Taxonomy" id="670482"/>
    <lineage>
        <taxon>Bacteria</taxon>
        <taxon>Bacillati</taxon>
        <taxon>Bacillota</taxon>
        <taxon>Bacilli</taxon>
        <taxon>Bacillales</taxon>
        <taxon>Paenibacillaceae</taxon>
        <taxon>Fontibacillus</taxon>
    </lineage>
</organism>
<dbReference type="STRING" id="670482.SAMN04488542_12410"/>
<name>A0A1G7QXU9_9BACL</name>
<proteinExistence type="predicted"/>
<reference evidence="2 3" key="1">
    <citation type="submission" date="2016-10" db="EMBL/GenBank/DDBJ databases">
        <authorList>
            <person name="de Groot N.N."/>
        </authorList>
    </citation>
    <scope>NUCLEOTIDE SEQUENCE [LARGE SCALE GENOMIC DNA]</scope>
    <source>
        <strain evidence="2 3">DSM 28129</strain>
    </source>
</reference>
<accession>A0A1G7QXU9</accession>
<protein>
    <submittedName>
        <fullName evidence="2">Cysteine-rich CPCC</fullName>
    </submittedName>
</protein>
<dbReference type="AlphaFoldDB" id="A0A1G7QXU9"/>
<evidence type="ECO:0000313" key="3">
    <source>
        <dbReference type="Proteomes" id="UP000198972"/>
    </source>
</evidence>
<dbReference type="EMBL" id="FNBG01000024">
    <property type="protein sequence ID" value="SDG03325.1"/>
    <property type="molecule type" value="Genomic_DNA"/>
</dbReference>
<evidence type="ECO:0000259" key="1">
    <source>
        <dbReference type="Pfam" id="PF14206"/>
    </source>
</evidence>
<dbReference type="Proteomes" id="UP000198972">
    <property type="component" value="Unassembled WGS sequence"/>
</dbReference>
<dbReference type="Pfam" id="PF14206">
    <property type="entry name" value="Cys_rich_CPCC"/>
    <property type="match status" value="1"/>
</dbReference>
<dbReference type="InterPro" id="IPR025983">
    <property type="entry name" value="Cys_rich_CPCC"/>
</dbReference>
<sequence length="91" mass="10515">MREKGGNMKRIQCPCCYNFTIVSEDEVVVEICDVCFWQFDVVAHSKPNLSIGANHISLDLARENYKKFGVCKPEFKKMVRAPFEEELPENN</sequence>